<dbReference type="OrthoDB" id="229305at2"/>
<dbReference type="Gene3D" id="1.25.40.10">
    <property type="entry name" value="Tetratricopeptide repeat domain"/>
    <property type="match status" value="4"/>
</dbReference>
<sequence length="340" mass="38300">MTNGEQEHDRIIAECTETLEAAPDDVMALLKRGRAWHEKRGYGNAIADFDDALGVNADRVEVPRILNARGLAFSDKGEQDLAITDFTQAILCGPSEEGLPKLYYNRGRSLNFKGAHDSAIQDFTEAIRLDPQHADAYGMRGLAWQNIGDYCKAIADYNLAIRNDPESADAYHNRGNAWVYRGKLRKAIADFTQAIRLDPKSATSYNSRGSAWRRKGRWGKALADLEQALELEPHSADRRRVLAAYLAVCPQRRCRDGTRAVQLMTEACEITDYKNAEHLIYLAAAYAERGDFPSAIAILQKALPLATTDDEKNDIRFCDELYKAGEPWRMESPSWRQRWA</sequence>
<feature type="repeat" description="TPR" evidence="3">
    <location>
        <begin position="276"/>
        <end position="309"/>
    </location>
</feature>
<keyword evidence="2 3" id="KW-0802">TPR repeat</keyword>
<dbReference type="GO" id="GO:0046813">
    <property type="term" value="P:receptor-mediated virion attachment to host cell"/>
    <property type="evidence" value="ECO:0007669"/>
    <property type="project" value="TreeGrafter"/>
</dbReference>
<evidence type="ECO:0000313" key="5">
    <source>
        <dbReference type="Proteomes" id="UP000315471"/>
    </source>
</evidence>
<reference evidence="4 5" key="1">
    <citation type="submission" date="2019-02" db="EMBL/GenBank/DDBJ databases">
        <title>Deep-cultivation of Planctomycetes and their phenomic and genomic characterization uncovers novel biology.</title>
        <authorList>
            <person name="Wiegand S."/>
            <person name="Jogler M."/>
            <person name="Boedeker C."/>
            <person name="Pinto D."/>
            <person name="Vollmers J."/>
            <person name="Rivas-Marin E."/>
            <person name="Kohn T."/>
            <person name="Peeters S.H."/>
            <person name="Heuer A."/>
            <person name="Rast P."/>
            <person name="Oberbeckmann S."/>
            <person name="Bunk B."/>
            <person name="Jeske O."/>
            <person name="Meyerdierks A."/>
            <person name="Storesund J.E."/>
            <person name="Kallscheuer N."/>
            <person name="Luecker S."/>
            <person name="Lage O.M."/>
            <person name="Pohl T."/>
            <person name="Merkel B.J."/>
            <person name="Hornburger P."/>
            <person name="Mueller R.-W."/>
            <person name="Bruemmer F."/>
            <person name="Labrenz M."/>
            <person name="Spormann A.M."/>
            <person name="Op Den Camp H."/>
            <person name="Overmann J."/>
            <person name="Amann R."/>
            <person name="Jetten M.S.M."/>
            <person name="Mascher T."/>
            <person name="Medema M.H."/>
            <person name="Devos D.P."/>
            <person name="Kaster A.-K."/>
            <person name="Ovreas L."/>
            <person name="Rohde M."/>
            <person name="Galperin M.Y."/>
            <person name="Jogler C."/>
        </authorList>
    </citation>
    <scope>NUCLEOTIDE SEQUENCE [LARGE SCALE GENOMIC DNA]</scope>
    <source>
        <strain evidence="4 5">Q31b</strain>
    </source>
</reference>
<dbReference type="PROSITE" id="PS50293">
    <property type="entry name" value="TPR_REGION"/>
    <property type="match status" value="1"/>
</dbReference>
<feature type="repeat" description="TPR" evidence="3">
    <location>
        <begin position="202"/>
        <end position="235"/>
    </location>
</feature>
<keyword evidence="1" id="KW-0677">Repeat</keyword>
<feature type="repeat" description="TPR" evidence="3">
    <location>
        <begin position="168"/>
        <end position="201"/>
    </location>
</feature>
<dbReference type="SMART" id="SM00028">
    <property type="entry name" value="TPR"/>
    <property type="match status" value="7"/>
</dbReference>
<evidence type="ECO:0000256" key="3">
    <source>
        <dbReference type="PROSITE-ProRule" id="PRU00339"/>
    </source>
</evidence>
<dbReference type="AlphaFoldDB" id="A0A5C6DEG3"/>
<organism evidence="4 5">
    <name type="scientific">Novipirellula aureliae</name>
    <dbReference type="NCBI Taxonomy" id="2527966"/>
    <lineage>
        <taxon>Bacteria</taxon>
        <taxon>Pseudomonadati</taxon>
        <taxon>Planctomycetota</taxon>
        <taxon>Planctomycetia</taxon>
        <taxon>Pirellulales</taxon>
        <taxon>Pirellulaceae</taxon>
        <taxon>Novipirellula</taxon>
    </lineage>
</organism>
<feature type="repeat" description="TPR" evidence="3">
    <location>
        <begin position="134"/>
        <end position="167"/>
    </location>
</feature>
<name>A0A5C6DEG3_9BACT</name>
<dbReference type="Proteomes" id="UP000315471">
    <property type="component" value="Unassembled WGS sequence"/>
</dbReference>
<evidence type="ECO:0000313" key="4">
    <source>
        <dbReference type="EMBL" id="TWU35190.1"/>
    </source>
</evidence>
<dbReference type="SUPFAM" id="SSF48452">
    <property type="entry name" value="TPR-like"/>
    <property type="match status" value="1"/>
</dbReference>
<dbReference type="PANTHER" id="PTHR44858">
    <property type="entry name" value="TETRATRICOPEPTIDE REPEAT PROTEIN 6"/>
    <property type="match status" value="1"/>
</dbReference>
<dbReference type="PANTHER" id="PTHR44858:SF1">
    <property type="entry name" value="UDP-N-ACETYLGLUCOSAMINE--PEPTIDE N-ACETYLGLUCOSAMINYLTRANSFERASE SPINDLY-RELATED"/>
    <property type="match status" value="1"/>
</dbReference>
<dbReference type="InterPro" id="IPR011990">
    <property type="entry name" value="TPR-like_helical_dom_sf"/>
</dbReference>
<dbReference type="RefSeq" id="WP_146602386.1">
    <property type="nucleotide sequence ID" value="NZ_SJPY01000010.1"/>
</dbReference>
<dbReference type="EMBL" id="SJPY01000010">
    <property type="protein sequence ID" value="TWU35190.1"/>
    <property type="molecule type" value="Genomic_DNA"/>
</dbReference>
<dbReference type="InterPro" id="IPR019734">
    <property type="entry name" value="TPR_rpt"/>
</dbReference>
<dbReference type="Pfam" id="PF13371">
    <property type="entry name" value="TPR_9"/>
    <property type="match status" value="1"/>
</dbReference>
<dbReference type="SUPFAM" id="SSF81901">
    <property type="entry name" value="HCP-like"/>
    <property type="match status" value="1"/>
</dbReference>
<protein>
    <submittedName>
        <fullName evidence="4">Cellulose synthase operon protein C</fullName>
    </submittedName>
</protein>
<evidence type="ECO:0000256" key="2">
    <source>
        <dbReference type="ARBA" id="ARBA00022803"/>
    </source>
</evidence>
<keyword evidence="5" id="KW-1185">Reference proteome</keyword>
<evidence type="ECO:0000256" key="1">
    <source>
        <dbReference type="ARBA" id="ARBA00022737"/>
    </source>
</evidence>
<feature type="repeat" description="TPR" evidence="3">
    <location>
        <begin position="100"/>
        <end position="133"/>
    </location>
</feature>
<gene>
    <name evidence="4" type="primary">bcsC</name>
    <name evidence="4" type="ORF">Q31b_52860</name>
</gene>
<dbReference type="InterPro" id="IPR050498">
    <property type="entry name" value="Ycf3"/>
</dbReference>
<comment type="caution">
    <text evidence="4">The sequence shown here is derived from an EMBL/GenBank/DDBJ whole genome shotgun (WGS) entry which is preliminary data.</text>
</comment>
<dbReference type="Pfam" id="PF13432">
    <property type="entry name" value="TPR_16"/>
    <property type="match status" value="2"/>
</dbReference>
<proteinExistence type="predicted"/>
<dbReference type="GO" id="GO:0009279">
    <property type="term" value="C:cell outer membrane"/>
    <property type="evidence" value="ECO:0007669"/>
    <property type="project" value="TreeGrafter"/>
</dbReference>
<accession>A0A5C6DEG3</accession>
<dbReference type="PROSITE" id="PS50005">
    <property type="entry name" value="TPR"/>
    <property type="match status" value="5"/>
</dbReference>